<accession>A0ABP9ADV5</accession>
<organism evidence="6 7">
    <name type="scientific">Olivibacter ginsenosidimutans</name>
    <dbReference type="NCBI Taxonomy" id="1176537"/>
    <lineage>
        <taxon>Bacteria</taxon>
        <taxon>Pseudomonadati</taxon>
        <taxon>Bacteroidota</taxon>
        <taxon>Sphingobacteriia</taxon>
        <taxon>Sphingobacteriales</taxon>
        <taxon>Sphingobacteriaceae</taxon>
        <taxon>Olivibacter</taxon>
    </lineage>
</organism>
<evidence type="ECO:0000256" key="3">
    <source>
        <dbReference type="ARBA" id="ARBA00023163"/>
    </source>
</evidence>
<dbReference type="EMBL" id="BAABIQ010000002">
    <property type="protein sequence ID" value="GAA4779348.1"/>
    <property type="molecule type" value="Genomic_DNA"/>
</dbReference>
<reference evidence="7" key="1">
    <citation type="journal article" date="2019" name="Int. J. Syst. Evol. Microbiol.">
        <title>The Global Catalogue of Microorganisms (GCM) 10K type strain sequencing project: providing services to taxonomists for standard genome sequencing and annotation.</title>
        <authorList>
            <consortium name="The Broad Institute Genomics Platform"/>
            <consortium name="The Broad Institute Genome Sequencing Center for Infectious Disease"/>
            <person name="Wu L."/>
            <person name="Ma J."/>
        </authorList>
    </citation>
    <scope>NUCLEOTIDE SEQUENCE [LARGE SCALE GENOMIC DNA]</scope>
    <source>
        <strain evidence="7">JCM 18200</strain>
    </source>
</reference>
<dbReference type="InterPro" id="IPR009057">
    <property type="entry name" value="Homeodomain-like_sf"/>
</dbReference>
<sequence length="185" mass="21099">MDTKTAIIKLGDSLIREKGYNAFSFSDISKKLSIKNASVHYHFPTKTALGLAIIQEHHNRLDQLKTKMENKAPIEKLNAFLSIYTVAESEHKICIIGSLATDFYTVETEIQNKVKILADNILNWVMEILQDGKDKKVFLFNISTRTKALMIITNMLAAVQLTRLTNKQDFKEIKENIIHDLTQTC</sequence>
<evidence type="ECO:0000256" key="4">
    <source>
        <dbReference type="PROSITE-ProRule" id="PRU00335"/>
    </source>
</evidence>
<evidence type="ECO:0000313" key="7">
    <source>
        <dbReference type="Proteomes" id="UP001501411"/>
    </source>
</evidence>
<keyword evidence="7" id="KW-1185">Reference proteome</keyword>
<dbReference type="SUPFAM" id="SSF46689">
    <property type="entry name" value="Homeodomain-like"/>
    <property type="match status" value="1"/>
</dbReference>
<dbReference type="PANTHER" id="PTHR47506">
    <property type="entry name" value="TRANSCRIPTIONAL REGULATORY PROTEIN"/>
    <property type="match status" value="1"/>
</dbReference>
<evidence type="ECO:0000313" key="6">
    <source>
        <dbReference type="EMBL" id="GAA4779348.1"/>
    </source>
</evidence>
<dbReference type="PANTHER" id="PTHR47506:SF1">
    <property type="entry name" value="HTH-TYPE TRANSCRIPTIONAL REGULATOR YJDC"/>
    <property type="match status" value="1"/>
</dbReference>
<dbReference type="RefSeq" id="WP_345229881.1">
    <property type="nucleotide sequence ID" value="NZ_BAABIQ010000002.1"/>
</dbReference>
<dbReference type="Pfam" id="PF00440">
    <property type="entry name" value="TetR_N"/>
    <property type="match status" value="1"/>
</dbReference>
<dbReference type="InterPro" id="IPR036271">
    <property type="entry name" value="Tet_transcr_reg_TetR-rel_C_sf"/>
</dbReference>
<dbReference type="SUPFAM" id="SSF48498">
    <property type="entry name" value="Tetracyclin repressor-like, C-terminal domain"/>
    <property type="match status" value="1"/>
</dbReference>
<protein>
    <submittedName>
        <fullName evidence="6">Autorepressor PsrA</fullName>
    </submittedName>
</protein>
<evidence type="ECO:0000256" key="2">
    <source>
        <dbReference type="ARBA" id="ARBA00023125"/>
    </source>
</evidence>
<proteinExistence type="predicted"/>
<gene>
    <name evidence="6" type="primary">psrA</name>
    <name evidence="6" type="ORF">GCM10023231_02630</name>
</gene>
<dbReference type="InterPro" id="IPR001647">
    <property type="entry name" value="HTH_TetR"/>
</dbReference>
<comment type="caution">
    <text evidence="6">The sequence shown here is derived from an EMBL/GenBank/DDBJ whole genome shotgun (WGS) entry which is preliminary data.</text>
</comment>
<evidence type="ECO:0000256" key="1">
    <source>
        <dbReference type="ARBA" id="ARBA00023015"/>
    </source>
</evidence>
<evidence type="ECO:0000259" key="5">
    <source>
        <dbReference type="PROSITE" id="PS50977"/>
    </source>
</evidence>
<feature type="DNA-binding region" description="H-T-H motif" evidence="4">
    <location>
        <begin position="24"/>
        <end position="43"/>
    </location>
</feature>
<keyword evidence="2 4" id="KW-0238">DNA-binding</keyword>
<dbReference type="Proteomes" id="UP001501411">
    <property type="component" value="Unassembled WGS sequence"/>
</dbReference>
<name>A0ABP9ADV5_9SPHI</name>
<keyword evidence="1" id="KW-0805">Transcription regulation</keyword>
<dbReference type="Gene3D" id="1.10.357.10">
    <property type="entry name" value="Tetracycline Repressor, domain 2"/>
    <property type="match status" value="1"/>
</dbReference>
<feature type="domain" description="HTH tetR-type" evidence="5">
    <location>
        <begin position="1"/>
        <end position="61"/>
    </location>
</feature>
<dbReference type="PROSITE" id="PS50977">
    <property type="entry name" value="HTH_TETR_2"/>
    <property type="match status" value="1"/>
</dbReference>
<keyword evidence="3" id="KW-0804">Transcription</keyword>